<evidence type="ECO:0000256" key="1">
    <source>
        <dbReference type="SAM" id="MobiDB-lite"/>
    </source>
</evidence>
<evidence type="ECO:0000313" key="3">
    <source>
        <dbReference type="Proteomes" id="UP000076727"/>
    </source>
</evidence>
<feature type="compositionally biased region" description="Acidic residues" evidence="1">
    <location>
        <begin position="57"/>
        <end position="66"/>
    </location>
</feature>
<organism evidence="2 3">
    <name type="scientific">Daedalea quercina L-15889</name>
    <dbReference type="NCBI Taxonomy" id="1314783"/>
    <lineage>
        <taxon>Eukaryota</taxon>
        <taxon>Fungi</taxon>
        <taxon>Dikarya</taxon>
        <taxon>Basidiomycota</taxon>
        <taxon>Agaricomycotina</taxon>
        <taxon>Agaricomycetes</taxon>
        <taxon>Polyporales</taxon>
        <taxon>Fomitopsis</taxon>
    </lineage>
</organism>
<reference evidence="2 3" key="1">
    <citation type="journal article" date="2016" name="Mol. Biol. Evol.">
        <title>Comparative Genomics of Early-Diverging Mushroom-Forming Fungi Provides Insights into the Origins of Lignocellulose Decay Capabilities.</title>
        <authorList>
            <person name="Nagy L.G."/>
            <person name="Riley R."/>
            <person name="Tritt A."/>
            <person name="Adam C."/>
            <person name="Daum C."/>
            <person name="Floudas D."/>
            <person name="Sun H."/>
            <person name="Yadav J.S."/>
            <person name="Pangilinan J."/>
            <person name="Larsson K.H."/>
            <person name="Matsuura K."/>
            <person name="Barry K."/>
            <person name="Labutti K."/>
            <person name="Kuo R."/>
            <person name="Ohm R.A."/>
            <person name="Bhattacharya S.S."/>
            <person name="Shirouzu T."/>
            <person name="Yoshinaga Y."/>
            <person name="Martin F.M."/>
            <person name="Grigoriev I.V."/>
            <person name="Hibbett D.S."/>
        </authorList>
    </citation>
    <scope>NUCLEOTIDE SEQUENCE [LARGE SCALE GENOMIC DNA]</scope>
    <source>
        <strain evidence="2 3">L-15889</strain>
    </source>
</reference>
<dbReference type="Proteomes" id="UP000076727">
    <property type="component" value="Unassembled WGS sequence"/>
</dbReference>
<keyword evidence="3" id="KW-1185">Reference proteome</keyword>
<feature type="region of interest" description="Disordered" evidence="1">
    <location>
        <begin position="1"/>
        <end position="78"/>
    </location>
</feature>
<feature type="compositionally biased region" description="Low complexity" evidence="1">
    <location>
        <begin position="47"/>
        <end position="56"/>
    </location>
</feature>
<dbReference type="AlphaFoldDB" id="A0A165MWY3"/>
<dbReference type="EMBL" id="KV429093">
    <property type="protein sequence ID" value="KZT66229.1"/>
    <property type="molecule type" value="Genomic_DNA"/>
</dbReference>
<accession>A0A165MWY3</accession>
<gene>
    <name evidence="2" type="ORF">DAEQUDRAFT_768254</name>
</gene>
<feature type="compositionally biased region" description="Basic and acidic residues" evidence="1">
    <location>
        <begin position="122"/>
        <end position="137"/>
    </location>
</feature>
<name>A0A165MWY3_9APHY</name>
<feature type="region of interest" description="Disordered" evidence="1">
    <location>
        <begin position="106"/>
        <end position="161"/>
    </location>
</feature>
<protein>
    <submittedName>
        <fullName evidence="2">Uncharacterized protein</fullName>
    </submittedName>
</protein>
<proteinExistence type="predicted"/>
<sequence length="161" mass="18188">MSRSGGLSPTPLHHYPTPGPIRTRPSPIRRPPPVFSVPLTHANYHTSRPSQSSASSEADEFIEDVAESVQGQPTQPPPFRLTSILFTLTGPSPTHDTPEFEQWLRAAPTTRPRTPPPNADGTWRETSHREQRHRWEVEATLDWPDDGQYNDDFEYQDPEAT</sequence>
<evidence type="ECO:0000313" key="2">
    <source>
        <dbReference type="EMBL" id="KZT66229.1"/>
    </source>
</evidence>
<feature type="compositionally biased region" description="Acidic residues" evidence="1">
    <location>
        <begin position="143"/>
        <end position="161"/>
    </location>
</feature>